<keyword evidence="6" id="KW-1160">Virus entry into host cell</keyword>
<evidence type="ECO:0000256" key="4">
    <source>
        <dbReference type="ARBA" id="ARBA00022844"/>
    </source>
</evidence>
<accession>A0A514D8K2</accession>
<comment type="subcellular location">
    <subcellularLocation>
        <location evidence="1">Virion</location>
    </subcellularLocation>
</comment>
<organism evidence="8">
    <name type="scientific">Leviviridae sp</name>
    <dbReference type="NCBI Taxonomy" id="2027243"/>
    <lineage>
        <taxon>Viruses</taxon>
        <taxon>Riboviria</taxon>
        <taxon>Orthornavirae</taxon>
        <taxon>Lenarviricota</taxon>
        <taxon>Leviviricetes</taxon>
        <taxon>Norzivirales</taxon>
        <taxon>Fiersviridae</taxon>
    </lineage>
</organism>
<keyword evidence="2" id="KW-0945">Host-virus interaction</keyword>
<protein>
    <recommendedName>
        <fullName evidence="9">Maturation</fullName>
    </recommendedName>
</protein>
<evidence type="ECO:0000256" key="6">
    <source>
        <dbReference type="ARBA" id="ARBA00023296"/>
    </source>
</evidence>
<keyword evidence="4" id="KW-0946">Virion</keyword>
<feature type="non-terminal residue" evidence="8">
    <location>
        <position position="1"/>
    </location>
</feature>
<evidence type="ECO:0008006" key="9">
    <source>
        <dbReference type="Google" id="ProtNLM"/>
    </source>
</evidence>
<sequence>RGLPVLRHRALFAFYLSGYSVPNGKIITQPKRAIMVNGVVTQERIVTGGKFPGSYDPYRIIPLPGWSVQSGLADFRTRQKTVSYRTNVPDALVPSTGREQLAFLMGDKNTLSREDKGHEFETIQETQIPQRDQSVYMGDLFFTGPVYCYNANPNILGGASLPDEPSFNLDYYGNRLVVAASPTLPMANLSQSFAELAREGFSSVAGWTLLSSLGTKSDFFRSLGSEYLNLQFGWIPFLKDLRQVIESVSKANLALLQLQNREGLLTRRQRGIPDQITTKSATSNDGVLSVGGNWDIASNSAWNPSGRRSVTITHTTIQRIWFVGSFTYKLRAETDLLSRIARYEQLAQYLLGTRITPSVLWELAPWSWLIDWVVDIQSALRRAELTTQDGNVMKYGYLMRQTTQRAQYAMSFTFSNGYTQHYSSTYLRKAKRRYRATPFGFGVNPESFTPSQLAIIAALGLSRGPHD</sequence>
<dbReference type="InterPro" id="IPR005563">
    <property type="entry name" value="A_protein"/>
</dbReference>
<reference evidence="8" key="1">
    <citation type="submission" date="2019-05" db="EMBL/GenBank/DDBJ databases">
        <title>Metatranscriptomic reconstruction reveals RNA viruses with the potential to shape carbon cycling in soil.</title>
        <authorList>
            <person name="Starr E.P."/>
            <person name="Nuccio E."/>
            <person name="Pett-Ridge J."/>
            <person name="Banfield J.F."/>
            <person name="Firestone M.K."/>
        </authorList>
    </citation>
    <scope>NUCLEOTIDE SEQUENCE</scope>
    <source>
        <strain evidence="8">H1_Bulk_29_scaffold_308</strain>
    </source>
</reference>
<dbReference type="GO" id="GO:0039666">
    <property type="term" value="P:virion attachment to host cell pilus"/>
    <property type="evidence" value="ECO:0007669"/>
    <property type="project" value="UniProtKB-KW"/>
</dbReference>
<evidence type="ECO:0000313" key="8">
    <source>
        <dbReference type="EMBL" id="QDH89917.1"/>
    </source>
</evidence>
<name>A0A514D8K2_9VIRU</name>
<evidence type="ECO:0000256" key="3">
    <source>
        <dbReference type="ARBA" id="ARBA00022804"/>
    </source>
</evidence>
<dbReference type="Pfam" id="PF03863">
    <property type="entry name" value="Phage_mat-A"/>
    <property type="match status" value="1"/>
</dbReference>
<proteinExistence type="inferred from homology"/>
<evidence type="ECO:0000256" key="2">
    <source>
        <dbReference type="ARBA" id="ARBA00022581"/>
    </source>
</evidence>
<keyword evidence="3" id="KW-1161">Viral attachment to host cell</keyword>
<evidence type="ECO:0000256" key="5">
    <source>
        <dbReference type="ARBA" id="ARBA00023104"/>
    </source>
</evidence>
<comment type="similarity">
    <text evidence="7">Belongs to the Leviviricetes maturation protein family.</text>
</comment>
<dbReference type="GO" id="GO:0044423">
    <property type="term" value="C:virion component"/>
    <property type="evidence" value="ECO:0007669"/>
    <property type="project" value="UniProtKB-KW"/>
</dbReference>
<keyword evidence="5" id="KW-1175">Viral attachment to host cell pilus</keyword>
<gene>
    <name evidence="8" type="ORF">H1Bulk29308_000003</name>
</gene>
<dbReference type="EMBL" id="MN035118">
    <property type="protein sequence ID" value="QDH89917.1"/>
    <property type="molecule type" value="Genomic_RNA"/>
</dbReference>
<evidence type="ECO:0000256" key="1">
    <source>
        <dbReference type="ARBA" id="ARBA00004328"/>
    </source>
</evidence>
<evidence type="ECO:0000256" key="7">
    <source>
        <dbReference type="ARBA" id="ARBA00035110"/>
    </source>
</evidence>